<evidence type="ECO:0000256" key="3">
    <source>
        <dbReference type="SAM" id="Coils"/>
    </source>
</evidence>
<dbReference type="GO" id="GO:0032483">
    <property type="term" value="P:regulation of Rab protein signal transduction"/>
    <property type="evidence" value="ECO:0007669"/>
    <property type="project" value="TreeGrafter"/>
</dbReference>
<dbReference type="Proteomes" id="UP000261420">
    <property type="component" value="Unplaced"/>
</dbReference>
<dbReference type="Ensembl" id="ENSSDUT00000024957.1">
    <property type="protein sequence ID" value="ENSSDUP00000024499.1"/>
    <property type="gene ID" value="ENSSDUG00000017733.1"/>
</dbReference>
<dbReference type="Gene3D" id="3.30.450.200">
    <property type="match status" value="1"/>
</dbReference>
<feature type="compositionally biased region" description="Acidic residues" evidence="4">
    <location>
        <begin position="1065"/>
        <end position="1078"/>
    </location>
</feature>
<evidence type="ECO:0000259" key="5">
    <source>
        <dbReference type="PROSITE" id="PS50003"/>
    </source>
</evidence>
<dbReference type="GO" id="GO:0005085">
    <property type="term" value="F:guanyl-nucleotide exchange factor activity"/>
    <property type="evidence" value="ECO:0007669"/>
    <property type="project" value="UniProtKB-KW"/>
</dbReference>
<evidence type="ECO:0000256" key="2">
    <source>
        <dbReference type="ARBA" id="ARBA00022658"/>
    </source>
</evidence>
<keyword evidence="9" id="KW-1185">Reference proteome</keyword>
<accession>A0A3B4V1C2</accession>
<dbReference type="GeneTree" id="ENSGT00940000155263"/>
<dbReference type="InterPro" id="IPR004182">
    <property type="entry name" value="GRAM"/>
</dbReference>
<evidence type="ECO:0000256" key="4">
    <source>
        <dbReference type="SAM" id="MobiDB-lite"/>
    </source>
</evidence>
<dbReference type="Pfam" id="PF06602">
    <property type="entry name" value="Myotub-related"/>
    <property type="match status" value="1"/>
</dbReference>
<dbReference type="Pfam" id="PF03456">
    <property type="entry name" value="uDENN"/>
    <property type="match status" value="1"/>
</dbReference>
<organism evidence="8 9">
    <name type="scientific">Seriola dumerili</name>
    <name type="common">Greater amberjack</name>
    <name type="synonym">Caranx dumerili</name>
    <dbReference type="NCBI Taxonomy" id="41447"/>
    <lineage>
        <taxon>Eukaryota</taxon>
        <taxon>Metazoa</taxon>
        <taxon>Chordata</taxon>
        <taxon>Craniata</taxon>
        <taxon>Vertebrata</taxon>
        <taxon>Euteleostomi</taxon>
        <taxon>Actinopterygii</taxon>
        <taxon>Neopterygii</taxon>
        <taxon>Teleostei</taxon>
        <taxon>Neoteleostei</taxon>
        <taxon>Acanthomorphata</taxon>
        <taxon>Carangaria</taxon>
        <taxon>Carangiformes</taxon>
        <taxon>Carangidae</taxon>
        <taxon>Seriola</taxon>
    </lineage>
</organism>
<comment type="similarity">
    <text evidence="1">Belongs to the protein-tyrosine phosphatase family. Non-receptor class myotubularin subfamily.</text>
</comment>
<feature type="region of interest" description="Disordered" evidence="4">
    <location>
        <begin position="1270"/>
        <end position="1289"/>
    </location>
</feature>
<keyword evidence="3" id="KW-0175">Coiled coil</keyword>
<dbReference type="InterPro" id="IPR051696">
    <property type="entry name" value="DENN_Domain_GEFs"/>
</dbReference>
<evidence type="ECO:0000259" key="7">
    <source>
        <dbReference type="PROSITE" id="PS51339"/>
    </source>
</evidence>
<dbReference type="SMART" id="SM00801">
    <property type="entry name" value="dDENN"/>
    <property type="match status" value="1"/>
</dbReference>
<sequence length="1828" mass="206332">MEVLKVHWPTGILASGPHGQSGEGQGRILQRFPEKDWEDSPFPQGVELFCQPSGWQLVPERQPTSFFVAVLTDINSDRHYSACFTFWEGLDNPQVRQTSAAEASEVDEVDEELALVQPAKVFAPKSLVLVSRLDYTEVFRNCLGLIYTIHVDSLSVPLETVIGNLLTCVIPIAGGSQRTITLGAGDRQVIQTPINDSLPVSGSSVAQLFRQLGIINVLYLFCAALTEHKILFLSSSYQRLTDACRGLLAIMFPLKYSFTYVPILPGKLLEVLSTPTPFIIGVNSFFRSETQELLDVIIADLDGGTVTIPECVHISLLPEPLLQQTQTALSMVLDPELEVADHAFPPMSTQPSSPKIQDKEIRGVFLWLFARLFQGYRWCLHIIRIHPEPVIRFHKAAFLGQRALSEDDFLMKVLDGMAFAGFVSERGPPYRATDLFDDLVANEVERIRQEETCPQKVMNHVKELAEQLFKNENPYPAVAMHKVQRPSEKSQTTTQNQTPFPVLDDVAVQLFIDHAAAKLKTAPPVVKAELKSMVPSGPPLGENGNVMANSARRLEVVRNCITYIFENKMLEAKKLMPAVLRALKGRAARVCLTQELNQHVLQNRAVLDDQQFDYIVRMMNCTLQDCSHMDEHGIAAALLPLVTAFCRKLGAGITQFAYSCVQEHMVWTNMQFWEAMFYSDVQNHIRALYLETEDGDQQKNLVSALELASEQNRLWPTLSKEMQTERVQKEESTVFSQAIHYANRMSYLLLPLDTSKNRLLRSSGIGDVESVSNSYVTNSIAGSMAESYDTESGFEDAESSDVANSVVRFINRFVDKVCNESGVTNEHLKALHTMIPDIVQMHIETLDAVHRESKRLPPIQKPKLLTPTLLPGEELVMDGMRVHLIPDGREEATGVMGGPPLLPAEGAIFLTTYRLIFKGTPTDPLVGEQVVTRSFPIASLTKEKRISVSLPMDQFVQEGLQLRSCTFQLMKIAFDEEVASDLAEVFRKHMHKLRYPQHVQGTFAFTVGQSGKMVVEHKTKDKNQSLKTLSKNLVKSAKRTIGRQYVTRKKYSPPTWENRSSLQSELDEDEISVSEEVDQSSLTLSSTIRSSDRQTMSNVVERACCRDYQRLGLGTLSNSLTRSKNEPFRISTVNRMYTVCRSYPGLLIVPQSIPDTTIQRICRCYRQNRFPVVCWRNSRTKAVLLRSAGLHAKGVVGFFKSPNAPTAVPSQADSTSLEQEKYLQAIISSMPTYSESSGRNTLSGFTSTHMSTSGKWGSIRGSGRLSAYNPDVGTRLAGKESPQPNGGPSEALFLRQQKAYLYIIGDKAQLKGGKQDSFQQWEVVPIEVCDVRQVKNSFKKLMKACVPSSLTSDPNMTFLRCLEESEWMLHRVLQVSVLVVELLNTGSSVMVSLEDGWDVTTQVVSLVQLLSDPYYRTFDGFRLLVEKEWLSFGHRFSHRGAQTLGSQNSGFTPVFLQFLDCVHQIHLQFPMEFEFSQYYLKFLAYHYVSNRFRTFLLDSDYERIELGVLYEEKGERKSPQVCKSVWDYIDRLNKKTPVFYNYMFSPEDDEVLRPYTFISNLKVWDFYMEETLSEGASYDWETRGRQERVAEEMAEKPDTSGPKSQRRIVWPCYDSLSKVVPDAITKLLQDLQSLEAELGQTSEKWKDTWDKIKTAQRTETKLESKVRRHQRRSQGVYLQESGVGSSINLALDCEASATSTPVAGRPSTSTLYSQFQSTESENRSFEGILFKKGALLKPWKPRWFVLDKTKHQLRYYESRQDKECKGVIELADVESVTPGTPAMGAPKNIEEKAFFDLKTTKRVYYFCAQDSLNAQLWMDSVQSCLSDA</sequence>
<dbReference type="FunFam" id="3.40.50.11500:FF:000006">
    <property type="entry name" value="SET binding factor 2"/>
    <property type="match status" value="1"/>
</dbReference>
<dbReference type="InterPro" id="IPR005113">
    <property type="entry name" value="uDENN_dom"/>
</dbReference>
<dbReference type="InterPro" id="IPR043153">
    <property type="entry name" value="DENN_C"/>
</dbReference>
<dbReference type="InterPro" id="IPR005112">
    <property type="entry name" value="dDENN_dom"/>
</dbReference>
<dbReference type="Gene3D" id="3.40.50.11500">
    <property type="match status" value="1"/>
</dbReference>
<reference evidence="8" key="1">
    <citation type="submission" date="2025-08" db="UniProtKB">
        <authorList>
            <consortium name="Ensembl"/>
        </authorList>
    </citation>
    <scope>IDENTIFICATION</scope>
</reference>
<dbReference type="Gene3D" id="2.30.29.30">
    <property type="entry name" value="Pleckstrin-homology domain (PH domain)/Phosphotyrosine-binding domain (PTB)"/>
    <property type="match status" value="1"/>
</dbReference>
<dbReference type="STRING" id="41447.ENSSDUP00000024499"/>
<dbReference type="InterPro" id="IPR037516">
    <property type="entry name" value="Tripartite_DENN"/>
</dbReference>
<dbReference type="InterPro" id="IPR001194">
    <property type="entry name" value="cDENN_dom"/>
</dbReference>
<proteinExistence type="inferred from homology"/>
<protein>
    <submittedName>
        <fullName evidence="8">SET binding factor 1</fullName>
    </submittedName>
</protein>
<name>A0A3B4V1C2_SERDU</name>
<dbReference type="FunFam" id="2.30.29.30:FF:000093">
    <property type="entry name" value="SET binding factor 2"/>
    <property type="match status" value="1"/>
</dbReference>
<dbReference type="PROSITE" id="PS51339">
    <property type="entry name" value="PPASE_MYOTUBULARIN"/>
    <property type="match status" value="1"/>
</dbReference>
<dbReference type="PANTHER" id="PTHR12296">
    <property type="entry name" value="DENN DOMAIN-CONTAINING PROTEIN 4"/>
    <property type="match status" value="1"/>
</dbReference>
<dbReference type="SUPFAM" id="SSF52799">
    <property type="entry name" value="(Phosphotyrosine protein) phosphatases II"/>
    <property type="match status" value="1"/>
</dbReference>
<dbReference type="SMART" id="SM00800">
    <property type="entry name" value="uDENN"/>
    <property type="match status" value="1"/>
</dbReference>
<feature type="domain" description="PH" evidence="5">
    <location>
        <begin position="1722"/>
        <end position="1826"/>
    </location>
</feature>
<evidence type="ECO:0000256" key="1">
    <source>
        <dbReference type="ARBA" id="ARBA00007471"/>
    </source>
</evidence>
<dbReference type="PANTHER" id="PTHR12296:SF16">
    <property type="entry name" value="C-MYC PROMOTER-BINDING PROTEIN"/>
    <property type="match status" value="1"/>
</dbReference>
<feature type="domain" description="UDENN" evidence="6">
    <location>
        <begin position="10"/>
        <end position="433"/>
    </location>
</feature>
<dbReference type="Pfam" id="PF12335">
    <property type="entry name" value="SBF2"/>
    <property type="match status" value="1"/>
</dbReference>
<feature type="coiled-coil region" evidence="3">
    <location>
        <begin position="1624"/>
        <end position="1672"/>
    </location>
</feature>
<evidence type="ECO:0000259" key="6">
    <source>
        <dbReference type="PROSITE" id="PS50211"/>
    </source>
</evidence>
<dbReference type="GO" id="GO:0031410">
    <property type="term" value="C:cytoplasmic vesicle"/>
    <property type="evidence" value="ECO:0007669"/>
    <property type="project" value="TreeGrafter"/>
</dbReference>
<dbReference type="Pfam" id="PF02141">
    <property type="entry name" value="DENN"/>
    <property type="match status" value="1"/>
</dbReference>
<dbReference type="Pfam" id="PF02893">
    <property type="entry name" value="GRAM"/>
    <property type="match status" value="1"/>
</dbReference>
<feature type="domain" description="Myotubularin phosphatase" evidence="7">
    <location>
        <begin position="1098"/>
        <end position="1568"/>
    </location>
</feature>
<dbReference type="CDD" id="cd01235">
    <property type="entry name" value="PH_Sbf1_hMTMR5"/>
    <property type="match status" value="1"/>
</dbReference>
<dbReference type="InterPro" id="IPR001849">
    <property type="entry name" value="PH_domain"/>
</dbReference>
<feature type="region of interest" description="Disordered" evidence="4">
    <location>
        <begin position="1052"/>
        <end position="1078"/>
    </location>
</feature>
<dbReference type="SMART" id="SM00233">
    <property type="entry name" value="PH"/>
    <property type="match status" value="1"/>
</dbReference>
<dbReference type="CDD" id="cd13340">
    <property type="entry name" value="PH-GRAM_MTMR5"/>
    <property type="match status" value="1"/>
</dbReference>
<dbReference type="PROSITE" id="PS50003">
    <property type="entry name" value="PH_DOMAIN"/>
    <property type="match status" value="1"/>
</dbReference>
<dbReference type="SMART" id="SM00568">
    <property type="entry name" value="GRAM"/>
    <property type="match status" value="1"/>
</dbReference>
<keyword evidence="2" id="KW-0344">Guanine-nucleotide releasing factor</keyword>
<dbReference type="InterPro" id="IPR022096">
    <property type="entry name" value="SBF1/SBF2"/>
</dbReference>
<dbReference type="InterPro" id="IPR010569">
    <property type="entry name" value="Myotubularin-like_Pase_dom"/>
</dbReference>
<dbReference type="SMART" id="SM00799">
    <property type="entry name" value="DENN"/>
    <property type="match status" value="1"/>
</dbReference>
<dbReference type="OMA" id="FQHWEVV"/>
<reference evidence="8" key="2">
    <citation type="submission" date="2025-09" db="UniProtKB">
        <authorList>
            <consortium name="Ensembl"/>
        </authorList>
    </citation>
    <scope>IDENTIFICATION</scope>
</reference>
<dbReference type="Pfam" id="PF00169">
    <property type="entry name" value="PH"/>
    <property type="match status" value="1"/>
</dbReference>
<dbReference type="SUPFAM" id="SSF50729">
    <property type="entry name" value="PH domain-like"/>
    <property type="match status" value="2"/>
</dbReference>
<dbReference type="PROSITE" id="PS50211">
    <property type="entry name" value="DENN"/>
    <property type="match status" value="1"/>
</dbReference>
<dbReference type="InterPro" id="IPR011993">
    <property type="entry name" value="PH-like_dom_sf"/>
</dbReference>
<evidence type="ECO:0000313" key="8">
    <source>
        <dbReference type="Ensembl" id="ENSSDUP00000024499.1"/>
    </source>
</evidence>
<dbReference type="InterPro" id="IPR029021">
    <property type="entry name" value="Prot-tyrosine_phosphatase-like"/>
</dbReference>
<evidence type="ECO:0000313" key="9">
    <source>
        <dbReference type="Proteomes" id="UP000261420"/>
    </source>
</evidence>